<reference evidence="1 2" key="1">
    <citation type="submission" date="2024-06" db="EMBL/GenBank/DDBJ databases">
        <title>A chromosome level genome sequence of Diviner's sage (Salvia divinorum).</title>
        <authorList>
            <person name="Ford S.A."/>
            <person name="Ro D.-K."/>
            <person name="Ness R.W."/>
            <person name="Phillips M.A."/>
        </authorList>
    </citation>
    <scope>NUCLEOTIDE SEQUENCE [LARGE SCALE GENOMIC DNA]</scope>
    <source>
        <strain evidence="1">SAF-2024a</strain>
        <tissue evidence="1">Leaf</tissue>
    </source>
</reference>
<dbReference type="AlphaFoldDB" id="A0ABD1HW51"/>
<evidence type="ECO:0000313" key="1">
    <source>
        <dbReference type="EMBL" id="KAL1560700.1"/>
    </source>
</evidence>
<proteinExistence type="predicted"/>
<sequence>MTLNFVGLKPRLYIQELYVPALNNSTMYNSTTLNASIYIDLKFKRVLAVVPISYGDVNITLFYNSVGYSAVVPRFDQGGKKTARRRVVVEASGLPWDGAVEKVSGGSTVAFKVAAATRYRLEYCDADDHCRHSGRKRLVVEGEVWVDGYGEKVSKNPIRLR</sequence>
<organism evidence="1 2">
    <name type="scientific">Salvia divinorum</name>
    <name type="common">Maria pastora</name>
    <name type="synonym">Diviner's sage</name>
    <dbReference type="NCBI Taxonomy" id="28513"/>
    <lineage>
        <taxon>Eukaryota</taxon>
        <taxon>Viridiplantae</taxon>
        <taxon>Streptophyta</taxon>
        <taxon>Embryophyta</taxon>
        <taxon>Tracheophyta</taxon>
        <taxon>Spermatophyta</taxon>
        <taxon>Magnoliopsida</taxon>
        <taxon>eudicotyledons</taxon>
        <taxon>Gunneridae</taxon>
        <taxon>Pentapetalae</taxon>
        <taxon>asterids</taxon>
        <taxon>lamiids</taxon>
        <taxon>Lamiales</taxon>
        <taxon>Lamiaceae</taxon>
        <taxon>Nepetoideae</taxon>
        <taxon>Mentheae</taxon>
        <taxon>Salviinae</taxon>
        <taxon>Salvia</taxon>
        <taxon>Salvia subgen. Calosphace</taxon>
    </lineage>
</organism>
<comment type="caution">
    <text evidence="1">The sequence shown here is derived from an EMBL/GenBank/DDBJ whole genome shotgun (WGS) entry which is preliminary data.</text>
</comment>
<accession>A0ABD1HW51</accession>
<dbReference type="EMBL" id="JBEAFC010000004">
    <property type="protein sequence ID" value="KAL1560700.1"/>
    <property type="molecule type" value="Genomic_DNA"/>
</dbReference>
<dbReference type="Proteomes" id="UP001567538">
    <property type="component" value="Unassembled WGS sequence"/>
</dbReference>
<name>A0ABD1HW51_SALDI</name>
<protein>
    <submittedName>
        <fullName evidence="1">Uncharacterized protein</fullName>
    </submittedName>
</protein>
<evidence type="ECO:0000313" key="2">
    <source>
        <dbReference type="Proteomes" id="UP001567538"/>
    </source>
</evidence>
<gene>
    <name evidence="1" type="ORF">AAHA92_10883</name>
</gene>
<keyword evidence="2" id="KW-1185">Reference proteome</keyword>